<gene>
    <name evidence="2" type="ORF">UW52_C0028G0006</name>
</gene>
<evidence type="ECO:0008006" key="4">
    <source>
        <dbReference type="Google" id="ProtNLM"/>
    </source>
</evidence>
<dbReference type="EMBL" id="LCIQ01000028">
    <property type="protein sequence ID" value="KKT60241.1"/>
    <property type="molecule type" value="Genomic_DNA"/>
</dbReference>
<keyword evidence="1" id="KW-0812">Transmembrane</keyword>
<reference evidence="2 3" key="1">
    <citation type="journal article" date="2015" name="Nature">
        <title>rRNA introns, odd ribosomes, and small enigmatic genomes across a large radiation of phyla.</title>
        <authorList>
            <person name="Brown C.T."/>
            <person name="Hug L.A."/>
            <person name="Thomas B.C."/>
            <person name="Sharon I."/>
            <person name="Castelle C.J."/>
            <person name="Singh A."/>
            <person name="Wilkins M.J."/>
            <person name="Williams K.H."/>
            <person name="Banfield J.F."/>
        </authorList>
    </citation>
    <scope>NUCLEOTIDE SEQUENCE [LARGE SCALE GENOMIC DNA]</scope>
</reference>
<accession>A0A0G1ILH2</accession>
<name>A0A0G1ILH2_9BACT</name>
<evidence type="ECO:0000313" key="2">
    <source>
        <dbReference type="EMBL" id="KKT60241.1"/>
    </source>
</evidence>
<dbReference type="Proteomes" id="UP000034521">
    <property type="component" value="Unassembled WGS sequence"/>
</dbReference>
<evidence type="ECO:0000313" key="3">
    <source>
        <dbReference type="Proteomes" id="UP000034521"/>
    </source>
</evidence>
<keyword evidence="1" id="KW-1133">Transmembrane helix</keyword>
<protein>
    <recommendedName>
        <fullName evidence="4">Type 4 fimbrial biogenesis protein PilX N-terminal domain-containing protein</fullName>
    </recommendedName>
</protein>
<evidence type="ECO:0000256" key="1">
    <source>
        <dbReference type="SAM" id="Phobius"/>
    </source>
</evidence>
<keyword evidence="1" id="KW-0472">Membrane</keyword>
<proteinExistence type="predicted"/>
<comment type="caution">
    <text evidence="2">The sequence shown here is derived from an EMBL/GenBank/DDBJ whole genome shotgun (WGS) entry which is preliminary data.</text>
</comment>
<dbReference type="AlphaFoldDB" id="A0A0G1ILH2"/>
<feature type="transmembrane region" description="Helical" evidence="1">
    <location>
        <begin position="6"/>
        <end position="29"/>
    </location>
</feature>
<sequence length="284" mass="30248">MDTKKYQGQTVLITVLILTIALTVALSLIRRTATDVKTTGQLEESARAFSAAEAGIEDVLKRASGTSATIQSGNGSATFATTYTTIAGSSAVYTYPNSTQKGDVATLWLVPHNADNSLDESGAEYYCKEAGACTIDLCWEQPVTPTDIPAVEIGILYKNAAGAYDIQRLAYDPDTVRTGNNFTRAGAAGTACGKSGVYTATLTLPAAPERPLALRLRPYYNETTFTISPLSDRTLPPQGFEVSSTGTTDSGVTRKIVVKKNYDAPASIFDYVLYANTTIANEAY</sequence>
<organism evidence="2 3">
    <name type="scientific">Candidatus Gottesmanbacteria bacterium GW2011_GWA1_44_24b</name>
    <dbReference type="NCBI Taxonomy" id="1618437"/>
    <lineage>
        <taxon>Bacteria</taxon>
        <taxon>Candidatus Gottesmaniibacteriota</taxon>
    </lineage>
</organism>